<name>A0A5C0UFY3_9PROT</name>
<evidence type="ECO:0000256" key="7">
    <source>
        <dbReference type="ARBA" id="ARBA00048248"/>
    </source>
</evidence>
<keyword evidence="4 10" id="KW-0067">ATP-binding</keyword>
<dbReference type="AlphaFoldDB" id="A0A5C0UFY3"/>
<dbReference type="PRINTS" id="PR01040">
    <property type="entry name" value="TRNASYNTHTYR"/>
</dbReference>
<dbReference type="EC" id="6.1.1.1" evidence="1 8"/>
<dbReference type="InterPro" id="IPR014729">
    <property type="entry name" value="Rossmann-like_a/b/a_fold"/>
</dbReference>
<evidence type="ECO:0000256" key="3">
    <source>
        <dbReference type="ARBA" id="ARBA00022741"/>
    </source>
</evidence>
<sequence>MNITEEKLNKGIEEIKERGLVYQQTDDVRKSEITFYMGVDLTAESLHIGHLVPLKIVDILSKHGNKPIILLGEGTTMIGDPSMRNNERPMLEKSSIKRNMEFIKNQIKKISPNAIYVNNLDWISKTNFIDFLRDVASKFSVNQMVNLETFKNRLNNNLPLSFLEFSYPLLQSFDFLELYKKYDCELQIGGSDQWGNIINGVNLLKKSGAKSAYGITTPLLLRGGKKMGKTTSNPIWLDKNLTSCFDFWQFWRSIPDSDVESYMLKFTDLKKDQILEKIRNNINEAKKHLADCVTCWVHGKEISEEVRNKAEKIFEQGSEDAYLDLVCDFDGNNVSENGELLLYNLLFKKGLAKSLSDAKRKISDKSVKINGKVEMDYKYEINPEQDSILEIGKKLKFKLKFN</sequence>
<evidence type="ECO:0000256" key="9">
    <source>
        <dbReference type="PROSITE-ProRule" id="PRU00182"/>
    </source>
</evidence>
<protein>
    <recommendedName>
        <fullName evidence="1 8">Tyrosine--tRNA ligase</fullName>
        <ecNumber evidence="1 8">6.1.1.1</ecNumber>
    </recommendedName>
</protein>
<gene>
    <name evidence="12" type="ORF">FZC36_00960</name>
</gene>
<comment type="similarity">
    <text evidence="10">Belongs to the class-I aminoacyl-tRNA synthetase family.</text>
</comment>
<dbReference type="Pfam" id="PF00579">
    <property type="entry name" value="tRNA-synt_1b"/>
    <property type="match status" value="1"/>
</dbReference>
<dbReference type="GO" id="GO:0003723">
    <property type="term" value="F:RNA binding"/>
    <property type="evidence" value="ECO:0007669"/>
    <property type="project" value="UniProtKB-KW"/>
</dbReference>
<evidence type="ECO:0000259" key="11">
    <source>
        <dbReference type="Pfam" id="PF01479"/>
    </source>
</evidence>
<keyword evidence="3 10" id="KW-0547">Nucleotide-binding</keyword>
<dbReference type="PROSITE" id="PS50889">
    <property type="entry name" value="S4"/>
    <property type="match status" value="1"/>
</dbReference>
<keyword evidence="2 10" id="KW-0436">Ligase</keyword>
<evidence type="ECO:0000256" key="4">
    <source>
        <dbReference type="ARBA" id="ARBA00022840"/>
    </source>
</evidence>
<proteinExistence type="inferred from homology"/>
<evidence type="ECO:0000313" key="13">
    <source>
        <dbReference type="Proteomes" id="UP000324924"/>
    </source>
</evidence>
<dbReference type="InterPro" id="IPR002305">
    <property type="entry name" value="aa-tRNA-synth_Ic"/>
</dbReference>
<dbReference type="OrthoDB" id="9804243at2"/>
<evidence type="ECO:0000256" key="1">
    <source>
        <dbReference type="ARBA" id="ARBA00013160"/>
    </source>
</evidence>
<dbReference type="InterPro" id="IPR002307">
    <property type="entry name" value="Tyr-tRNA-ligase"/>
</dbReference>
<dbReference type="EMBL" id="CP043314">
    <property type="protein sequence ID" value="QEK39005.1"/>
    <property type="molecule type" value="Genomic_DNA"/>
</dbReference>
<dbReference type="SUPFAM" id="SSF52374">
    <property type="entry name" value="Nucleotidylyl transferase"/>
    <property type="match status" value="1"/>
</dbReference>
<accession>A0A5C0UFY3</accession>
<dbReference type="Proteomes" id="UP000324924">
    <property type="component" value="Chromosome"/>
</dbReference>
<dbReference type="InterPro" id="IPR024088">
    <property type="entry name" value="Tyr-tRNA-ligase_bac-type"/>
</dbReference>
<reference evidence="12 13" key="1">
    <citation type="submission" date="2019-08" db="EMBL/GenBank/DDBJ databases">
        <title>Highly reduced genomes of protist endosymbionts show evolutionary convergence.</title>
        <authorList>
            <person name="George E."/>
            <person name="Husnik F."/>
            <person name="Tashyreva D."/>
            <person name="Prokopchuk G."/>
            <person name="Horak A."/>
            <person name="Kwong W.K."/>
            <person name="Lukes J."/>
            <person name="Keeling P.J."/>
        </authorList>
    </citation>
    <scope>NUCLEOTIDE SEQUENCE [LARGE SCALE GENOMIC DNA]</scope>
    <source>
        <strain evidence="12">1604HC</strain>
    </source>
</reference>
<keyword evidence="13" id="KW-1185">Reference proteome</keyword>
<dbReference type="GO" id="GO:0006437">
    <property type="term" value="P:tyrosyl-tRNA aminoacylation"/>
    <property type="evidence" value="ECO:0007669"/>
    <property type="project" value="UniProtKB-UniRule"/>
</dbReference>
<dbReference type="Gene3D" id="1.10.240.10">
    <property type="entry name" value="Tyrosyl-Transfer RNA Synthetase"/>
    <property type="match status" value="1"/>
</dbReference>
<comment type="catalytic activity">
    <reaction evidence="7">
        <text>tRNA(Tyr) + L-tyrosine + ATP = L-tyrosyl-tRNA(Tyr) + AMP + diphosphate + H(+)</text>
        <dbReference type="Rhea" id="RHEA:10220"/>
        <dbReference type="Rhea" id="RHEA-COMP:9706"/>
        <dbReference type="Rhea" id="RHEA-COMP:9707"/>
        <dbReference type="ChEBI" id="CHEBI:15378"/>
        <dbReference type="ChEBI" id="CHEBI:30616"/>
        <dbReference type="ChEBI" id="CHEBI:33019"/>
        <dbReference type="ChEBI" id="CHEBI:58315"/>
        <dbReference type="ChEBI" id="CHEBI:78442"/>
        <dbReference type="ChEBI" id="CHEBI:78536"/>
        <dbReference type="ChEBI" id="CHEBI:456215"/>
        <dbReference type="EC" id="6.1.1.1"/>
    </reaction>
</comment>
<keyword evidence="5 10" id="KW-0648">Protein biosynthesis</keyword>
<keyword evidence="9" id="KW-0694">RNA-binding</keyword>
<feature type="domain" description="RNA-binding S4" evidence="11">
    <location>
        <begin position="344"/>
        <end position="384"/>
    </location>
</feature>
<dbReference type="GO" id="GO:0005829">
    <property type="term" value="C:cytosol"/>
    <property type="evidence" value="ECO:0007669"/>
    <property type="project" value="TreeGrafter"/>
</dbReference>
<dbReference type="CDD" id="cd00165">
    <property type="entry name" value="S4"/>
    <property type="match status" value="1"/>
</dbReference>
<dbReference type="InterPro" id="IPR036986">
    <property type="entry name" value="S4_RNA-bd_sf"/>
</dbReference>
<dbReference type="CDD" id="cd00805">
    <property type="entry name" value="TyrRS_core"/>
    <property type="match status" value="1"/>
</dbReference>
<dbReference type="GO" id="GO:0005524">
    <property type="term" value="F:ATP binding"/>
    <property type="evidence" value="ECO:0007669"/>
    <property type="project" value="UniProtKB-KW"/>
</dbReference>
<organism evidence="12 13">
    <name type="scientific">Candidatus Nesciobacter abundans</name>
    <dbReference type="NCBI Taxonomy" id="2601668"/>
    <lineage>
        <taxon>Bacteria</taxon>
        <taxon>Pseudomonadati</taxon>
        <taxon>Pseudomonadota</taxon>
        <taxon>Alphaproteobacteria</taxon>
        <taxon>Holosporales</taxon>
        <taxon>Holosporaceae</taxon>
        <taxon>Candidatus Nesciobacter</taxon>
    </lineage>
</organism>
<dbReference type="InterPro" id="IPR002942">
    <property type="entry name" value="S4_RNA-bd"/>
</dbReference>
<evidence type="ECO:0000256" key="10">
    <source>
        <dbReference type="RuleBase" id="RU363036"/>
    </source>
</evidence>
<dbReference type="Pfam" id="PF01479">
    <property type="entry name" value="S4"/>
    <property type="match status" value="1"/>
</dbReference>
<dbReference type="NCBIfam" id="TIGR00234">
    <property type="entry name" value="tyrS"/>
    <property type="match status" value="1"/>
</dbReference>
<keyword evidence="6 10" id="KW-0030">Aminoacyl-tRNA synthetase</keyword>
<evidence type="ECO:0000256" key="5">
    <source>
        <dbReference type="ARBA" id="ARBA00022917"/>
    </source>
</evidence>
<evidence type="ECO:0000256" key="8">
    <source>
        <dbReference type="NCBIfam" id="TIGR00234"/>
    </source>
</evidence>
<dbReference type="PANTHER" id="PTHR11766">
    <property type="entry name" value="TYROSYL-TRNA SYNTHETASE"/>
    <property type="match status" value="1"/>
</dbReference>
<evidence type="ECO:0000256" key="2">
    <source>
        <dbReference type="ARBA" id="ARBA00022598"/>
    </source>
</evidence>
<dbReference type="KEGG" id="nabu:FZC36_00960"/>
<evidence type="ECO:0000313" key="12">
    <source>
        <dbReference type="EMBL" id="QEK39005.1"/>
    </source>
</evidence>
<dbReference type="RefSeq" id="WP_148972128.1">
    <property type="nucleotide sequence ID" value="NZ_CP043314.1"/>
</dbReference>
<dbReference type="Gene3D" id="3.10.290.10">
    <property type="entry name" value="RNA-binding S4 domain"/>
    <property type="match status" value="1"/>
</dbReference>
<dbReference type="PANTHER" id="PTHR11766:SF0">
    <property type="entry name" value="TYROSINE--TRNA LIGASE, MITOCHONDRIAL"/>
    <property type="match status" value="1"/>
</dbReference>
<dbReference type="GO" id="GO:0004831">
    <property type="term" value="F:tyrosine-tRNA ligase activity"/>
    <property type="evidence" value="ECO:0007669"/>
    <property type="project" value="UniProtKB-UniRule"/>
</dbReference>
<dbReference type="SUPFAM" id="SSF55174">
    <property type="entry name" value="Alpha-L RNA-binding motif"/>
    <property type="match status" value="1"/>
</dbReference>
<dbReference type="Gene3D" id="3.40.50.620">
    <property type="entry name" value="HUPs"/>
    <property type="match status" value="1"/>
</dbReference>
<evidence type="ECO:0000256" key="6">
    <source>
        <dbReference type="ARBA" id="ARBA00023146"/>
    </source>
</evidence>